<sequence length="856" mass="96756">MRSQQAMSSDEQERVLCYNGEVLVFKLSEGSFADQGPAEAPMLHVRRMVFDGETSAFVQKSTGSYSIKEENSHLKIMCCDCVSDFRTGMNLPYIMIQCNEKKNVSKYLLLFLHSTNKFEKRLSFSLAHELKDGIRVFNGPLIIWKHDKTFFYISPQTGKVSTVSVNFSSIEWAGEIENLGMVLLGQKECNLSAEESTSKPSTSDYAFWNTRFCVYFLESEELISDTYIIPPAYSSVITCVHVCATEFVNNKLRMSLLALTQRNQLISFQNGTPKTVCQLPFEDPRAVQLLEDSDGERLLIVSFRSSACGVWEENFQVAAKWEQISSVLIDDFIGTGTEQVLLLFKDSLHSDCLSSFKITDIDSIKYSIQTLDCNEDDLFEEKEDNRYMVIPALKRRVKVGLACIQDVRKHLLLKEKIILKSYNALMNLLQGKEDTTSIADEECLVTLYGEDNNPVHTCDKNLPGNSQDSKQLVEKTWYRVIDDSLVVGVKTTSSLDLSLNQATLSLLMDEPHSSSFRLIKCQNRVIMSRDSFSAPCSVPYEKGSETKRIKLTVDSEEEEEESSVCGQSSEKECVQIVTAVTSLSPLLAFRQVCCIALLHIRERKSGTSSEHRFFPCGRLFISLEDLSSGKYLVTFPKKPIEQMEDLLALLATLQKTCFQIKSARYALTSVKRWLLEHLKCEVIKKFPEICFCKGLENLHGTLFHWQQRTPFEGILIIYSRNQTVLLQCLHKLTRVLPIDCSFKNVKSESEDSPSARLAFTLEKELAILSSLPSALVKVENNLVRSSDASKEQSSGALAVLADIEENIQPYREELQREKQTLGKDLKVSGALYREMTWQLAEAQLKSDLAAEELSGQ</sequence>
<gene>
    <name evidence="1" type="ORF">MPIPNATIZW_LOCUS18960</name>
</gene>
<proteinExistence type="predicted"/>
<dbReference type="EMBL" id="OY882879">
    <property type="protein sequence ID" value="CAK6450654.1"/>
    <property type="molecule type" value="Genomic_DNA"/>
</dbReference>
<dbReference type="InterPro" id="IPR033333">
    <property type="entry name" value="FANCB"/>
</dbReference>
<protein>
    <recommendedName>
        <fullName evidence="3">Fanconi anemia group B protein</fullName>
    </recommendedName>
</protein>
<reference evidence="1" key="1">
    <citation type="submission" date="2023-12" db="EMBL/GenBank/DDBJ databases">
        <authorList>
            <person name="Brown T."/>
        </authorList>
    </citation>
    <scope>NUCLEOTIDE SEQUENCE</scope>
</reference>
<dbReference type="Proteomes" id="UP001314169">
    <property type="component" value="Chromosome X"/>
</dbReference>
<evidence type="ECO:0008006" key="3">
    <source>
        <dbReference type="Google" id="ProtNLM"/>
    </source>
</evidence>
<evidence type="ECO:0000313" key="1">
    <source>
        <dbReference type="EMBL" id="CAK6450654.1"/>
    </source>
</evidence>
<name>A0ABP0ALG1_PIPNA</name>
<organism evidence="1 2">
    <name type="scientific">Pipistrellus nathusii</name>
    <name type="common">Nathusius' pipistrelle</name>
    <dbReference type="NCBI Taxonomy" id="59473"/>
    <lineage>
        <taxon>Eukaryota</taxon>
        <taxon>Metazoa</taxon>
        <taxon>Chordata</taxon>
        <taxon>Craniata</taxon>
        <taxon>Vertebrata</taxon>
        <taxon>Euteleostomi</taxon>
        <taxon>Mammalia</taxon>
        <taxon>Eutheria</taxon>
        <taxon>Laurasiatheria</taxon>
        <taxon>Chiroptera</taxon>
        <taxon>Yangochiroptera</taxon>
        <taxon>Vespertilionidae</taxon>
        <taxon>Pipistrellus</taxon>
    </lineage>
</organism>
<dbReference type="PANTHER" id="PTHR28450">
    <property type="entry name" value="FANCONI ANEMIA GROUP B PROTEIN"/>
    <property type="match status" value="1"/>
</dbReference>
<keyword evidence="2" id="KW-1185">Reference proteome</keyword>
<accession>A0ABP0ALG1</accession>
<evidence type="ECO:0000313" key="2">
    <source>
        <dbReference type="Proteomes" id="UP001314169"/>
    </source>
</evidence>
<dbReference type="PANTHER" id="PTHR28450:SF1">
    <property type="entry name" value="FANCONI ANEMIA GROUP B PROTEIN"/>
    <property type="match status" value="1"/>
</dbReference>